<protein>
    <submittedName>
        <fullName evidence="2">Uncharacterized protein</fullName>
    </submittedName>
</protein>
<dbReference type="EMBL" id="CP120733">
    <property type="protein sequence ID" value="WFD09847.1"/>
    <property type="molecule type" value="Genomic_DNA"/>
</dbReference>
<dbReference type="RefSeq" id="WP_277731801.1">
    <property type="nucleotide sequence ID" value="NZ_CP120733.1"/>
</dbReference>
<evidence type="ECO:0000313" key="3">
    <source>
        <dbReference type="Proteomes" id="UP001222800"/>
    </source>
</evidence>
<evidence type="ECO:0000313" key="2">
    <source>
        <dbReference type="EMBL" id="WFD09847.1"/>
    </source>
</evidence>
<gene>
    <name evidence="2" type="ORF">P4S50_15825</name>
</gene>
<name>A0ABY8EA99_9FIRM</name>
<sequence>MNCSRCKKEIKYFEKEIYNGEYFCSHCKDFLETKEEFEKRIKYGEDMIGVLKFIVKVIIPIILIGLIVVSPILLIIIVPFYVILLFGINYLGIIPMIAKDIRYIREKIDITDKL</sequence>
<keyword evidence="1" id="KW-0812">Transmembrane</keyword>
<accession>A0ABY8EA99</accession>
<reference evidence="2 3" key="1">
    <citation type="submission" date="2023-03" db="EMBL/GenBank/DDBJ databases">
        <title>Complete genome sequence of Tepidibacter sp. SWIR-1, isolated from a deep-sea hydrothermal vent.</title>
        <authorList>
            <person name="Li X."/>
        </authorList>
    </citation>
    <scope>NUCLEOTIDE SEQUENCE [LARGE SCALE GENOMIC DNA]</scope>
    <source>
        <strain evidence="2 3">SWIR-1</strain>
    </source>
</reference>
<keyword evidence="3" id="KW-1185">Reference proteome</keyword>
<proteinExistence type="predicted"/>
<feature type="transmembrane region" description="Helical" evidence="1">
    <location>
        <begin position="49"/>
        <end position="68"/>
    </location>
</feature>
<keyword evidence="1" id="KW-0472">Membrane</keyword>
<feature type="transmembrane region" description="Helical" evidence="1">
    <location>
        <begin position="74"/>
        <end position="98"/>
    </location>
</feature>
<evidence type="ECO:0000256" key="1">
    <source>
        <dbReference type="SAM" id="Phobius"/>
    </source>
</evidence>
<organism evidence="2 3">
    <name type="scientific">Tepidibacter hydrothermalis</name>
    <dbReference type="NCBI Taxonomy" id="3036126"/>
    <lineage>
        <taxon>Bacteria</taxon>
        <taxon>Bacillati</taxon>
        <taxon>Bacillota</taxon>
        <taxon>Clostridia</taxon>
        <taxon>Peptostreptococcales</taxon>
        <taxon>Peptostreptococcaceae</taxon>
        <taxon>Tepidibacter</taxon>
    </lineage>
</organism>
<keyword evidence="1" id="KW-1133">Transmembrane helix</keyword>
<dbReference type="Proteomes" id="UP001222800">
    <property type="component" value="Chromosome"/>
</dbReference>